<evidence type="ECO:0000313" key="3">
    <source>
        <dbReference type="Proteomes" id="UP000283485"/>
    </source>
</evidence>
<dbReference type="AlphaFoldDB" id="A0A414R928"/>
<feature type="region of interest" description="Disordered" evidence="1">
    <location>
        <begin position="24"/>
        <end position="62"/>
    </location>
</feature>
<sequence>MNPIKLSNYKQALILAFVVSVYKNQPKQNKPTEAKRTSKTAMLSDKQPSPNKRKGFERNPKA</sequence>
<reference evidence="2 3" key="1">
    <citation type="submission" date="2018-08" db="EMBL/GenBank/DDBJ databases">
        <title>A genome reference for cultivated species of the human gut microbiota.</title>
        <authorList>
            <person name="Zou Y."/>
            <person name="Xue W."/>
            <person name="Luo G."/>
        </authorList>
    </citation>
    <scope>NUCLEOTIDE SEQUENCE [LARGE SCALE GENOMIC DNA]</scope>
    <source>
        <strain evidence="2 3">AM23-23</strain>
    </source>
</reference>
<gene>
    <name evidence="2" type="ORF">DW653_10475</name>
</gene>
<organism evidence="2 3">
    <name type="scientific">Phocaeicola plebeius</name>
    <dbReference type="NCBI Taxonomy" id="310297"/>
    <lineage>
        <taxon>Bacteria</taxon>
        <taxon>Pseudomonadati</taxon>
        <taxon>Bacteroidota</taxon>
        <taxon>Bacteroidia</taxon>
        <taxon>Bacteroidales</taxon>
        <taxon>Bacteroidaceae</taxon>
        <taxon>Phocaeicola</taxon>
    </lineage>
</organism>
<proteinExistence type="predicted"/>
<dbReference type="Proteomes" id="UP000283485">
    <property type="component" value="Unassembled WGS sequence"/>
</dbReference>
<evidence type="ECO:0000313" key="2">
    <source>
        <dbReference type="EMBL" id="RHF89513.1"/>
    </source>
</evidence>
<accession>A0A414R928</accession>
<protein>
    <submittedName>
        <fullName evidence="2">Uncharacterized protein</fullName>
    </submittedName>
</protein>
<comment type="caution">
    <text evidence="2">The sequence shown here is derived from an EMBL/GenBank/DDBJ whole genome shotgun (WGS) entry which is preliminary data.</text>
</comment>
<evidence type="ECO:0000256" key="1">
    <source>
        <dbReference type="SAM" id="MobiDB-lite"/>
    </source>
</evidence>
<dbReference type="EMBL" id="QRHQ01000019">
    <property type="protein sequence ID" value="RHF89513.1"/>
    <property type="molecule type" value="Genomic_DNA"/>
</dbReference>
<name>A0A414R928_9BACT</name>